<dbReference type="Proteomes" id="UP000278807">
    <property type="component" value="Unassembled WGS sequence"/>
</dbReference>
<dbReference type="SUPFAM" id="SSF64076">
    <property type="entry name" value="MTH938-like"/>
    <property type="match status" value="1"/>
</dbReference>
<dbReference type="AlphaFoldDB" id="A0A0R3TII3"/>
<evidence type="ECO:0000313" key="1">
    <source>
        <dbReference type="EMBL" id="VDO02730.1"/>
    </source>
</evidence>
<accession>A0A0R3TII3</accession>
<dbReference type="EMBL" id="UZAE01008791">
    <property type="protein sequence ID" value="VDO02730.1"/>
    <property type="molecule type" value="Genomic_DNA"/>
</dbReference>
<keyword evidence="2" id="KW-1185">Reference proteome</keyword>
<dbReference type="Gene3D" id="3.40.1230.10">
    <property type="entry name" value="MTH938-like"/>
    <property type="match status" value="1"/>
</dbReference>
<gene>
    <name evidence="1" type="ORF">HNAJ_LOCUS6870</name>
</gene>
<name>A0A0R3TII3_RODNA</name>
<proteinExistence type="predicted"/>
<organism evidence="3">
    <name type="scientific">Rodentolepis nana</name>
    <name type="common">Dwarf tapeworm</name>
    <name type="synonym">Hymenolepis nana</name>
    <dbReference type="NCBI Taxonomy" id="102285"/>
    <lineage>
        <taxon>Eukaryota</taxon>
        <taxon>Metazoa</taxon>
        <taxon>Spiralia</taxon>
        <taxon>Lophotrochozoa</taxon>
        <taxon>Platyhelminthes</taxon>
        <taxon>Cestoda</taxon>
        <taxon>Eucestoda</taxon>
        <taxon>Cyclophyllidea</taxon>
        <taxon>Hymenolepididae</taxon>
        <taxon>Rodentolepis</taxon>
    </lineage>
</organism>
<dbReference type="WBParaSite" id="HNAJ_0000687401-mRNA-1">
    <property type="protein sequence ID" value="HNAJ_0000687401-mRNA-1"/>
    <property type="gene ID" value="HNAJ_0000687401"/>
</dbReference>
<sequence>MGNMSWLHVPHTVLDDLERDGYNVIVKSTPVAVRIYNKLAENGHPVAGLFHTKC</sequence>
<reference evidence="1 2" key="2">
    <citation type="submission" date="2018-11" db="EMBL/GenBank/DDBJ databases">
        <authorList>
            <consortium name="Pathogen Informatics"/>
        </authorList>
    </citation>
    <scope>NUCLEOTIDE SEQUENCE [LARGE SCALE GENOMIC DNA]</scope>
</reference>
<reference evidence="3" key="1">
    <citation type="submission" date="2017-02" db="UniProtKB">
        <authorList>
            <consortium name="WormBaseParasite"/>
        </authorList>
    </citation>
    <scope>IDENTIFICATION</scope>
</reference>
<dbReference type="InterPro" id="IPR036748">
    <property type="entry name" value="MTH938-like_sf"/>
</dbReference>
<evidence type="ECO:0000313" key="3">
    <source>
        <dbReference type="WBParaSite" id="HNAJ_0000687401-mRNA-1"/>
    </source>
</evidence>
<protein>
    <submittedName>
        <fullName evidence="3">Transcriptional regulator</fullName>
    </submittedName>
</protein>
<evidence type="ECO:0000313" key="2">
    <source>
        <dbReference type="Proteomes" id="UP000278807"/>
    </source>
</evidence>
<dbReference type="OrthoDB" id="413520at2759"/>